<dbReference type="Proteomes" id="UP000034108">
    <property type="component" value="Unassembled WGS sequence"/>
</dbReference>
<evidence type="ECO:0000313" key="1">
    <source>
        <dbReference type="EMBL" id="KKR99365.1"/>
    </source>
</evidence>
<evidence type="ECO:0000313" key="2">
    <source>
        <dbReference type="Proteomes" id="UP000034108"/>
    </source>
</evidence>
<protein>
    <submittedName>
        <fullName evidence="1">Uncharacterized protein</fullName>
    </submittedName>
</protein>
<accession>A0A0G0XR37</accession>
<dbReference type="STRING" id="1619048.UU49_C0007G0001"/>
<comment type="caution">
    <text evidence="1">The sequence shown here is derived from an EMBL/GenBank/DDBJ whole genome shotgun (WGS) entry which is preliminary data.</text>
</comment>
<proteinExistence type="predicted"/>
<gene>
    <name evidence="1" type="ORF">UU49_C0007G0001</name>
</gene>
<name>A0A0G0XR37_9BACT</name>
<dbReference type="EMBL" id="LCAV01000007">
    <property type="protein sequence ID" value="KKR99365.1"/>
    <property type="molecule type" value="Genomic_DNA"/>
</dbReference>
<feature type="non-terminal residue" evidence="1">
    <location>
        <position position="1"/>
    </location>
</feature>
<sequence length="148" mass="16990">EHFFSFLITGKNGITTEPWGKFEVVDGDKDQYGDWFQKIRIVTPGYQYEIGKKYNILLYVTDKKWVYYMDSAIDDEELMDMSIFDKNQNLGARTYSSGRSLPAFKKKDIGEHTFSFTVKAPNGDLIELGGSFWIVDKGQVMPSPVEAF</sequence>
<organism evidence="1 2">
    <name type="scientific">Candidatus Magasanikbacteria bacterium GW2011_GWC2_41_17</name>
    <dbReference type="NCBI Taxonomy" id="1619048"/>
    <lineage>
        <taxon>Bacteria</taxon>
        <taxon>Candidatus Magasanikiibacteriota</taxon>
    </lineage>
</organism>
<dbReference type="AlphaFoldDB" id="A0A0G0XR37"/>
<reference evidence="1 2" key="1">
    <citation type="journal article" date="2015" name="Nature">
        <title>rRNA introns, odd ribosomes, and small enigmatic genomes across a large radiation of phyla.</title>
        <authorList>
            <person name="Brown C.T."/>
            <person name="Hug L.A."/>
            <person name="Thomas B.C."/>
            <person name="Sharon I."/>
            <person name="Castelle C.J."/>
            <person name="Singh A."/>
            <person name="Wilkins M.J."/>
            <person name="Williams K.H."/>
            <person name="Banfield J.F."/>
        </authorList>
    </citation>
    <scope>NUCLEOTIDE SEQUENCE [LARGE SCALE GENOMIC DNA]</scope>
</reference>